<dbReference type="InterPro" id="IPR036236">
    <property type="entry name" value="Znf_C2H2_sf"/>
</dbReference>
<evidence type="ECO:0000256" key="3">
    <source>
        <dbReference type="ARBA" id="ARBA00022490"/>
    </source>
</evidence>
<accession>A0A7E4VWN3</accession>
<feature type="compositionally biased region" description="Basic residues" evidence="11">
    <location>
        <begin position="1"/>
        <end position="16"/>
    </location>
</feature>
<evidence type="ECO:0000256" key="4">
    <source>
        <dbReference type="ARBA" id="ARBA00022517"/>
    </source>
</evidence>
<keyword evidence="7" id="KW-0862">Zinc</keyword>
<dbReference type="AlphaFoldDB" id="A0A7E4VWN3"/>
<evidence type="ECO:0000256" key="5">
    <source>
        <dbReference type="ARBA" id="ARBA00022723"/>
    </source>
</evidence>
<evidence type="ECO:0000256" key="9">
    <source>
        <dbReference type="ARBA" id="ARBA00038064"/>
    </source>
</evidence>
<feature type="region of interest" description="Disordered" evidence="11">
    <location>
        <begin position="79"/>
        <end position="101"/>
    </location>
</feature>
<evidence type="ECO:0000313" key="14">
    <source>
        <dbReference type="WBParaSite" id="Pan_g3938.t1"/>
    </source>
</evidence>
<dbReference type="GO" id="GO:0005634">
    <property type="term" value="C:nucleus"/>
    <property type="evidence" value="ECO:0007669"/>
    <property type="project" value="UniProtKB-SubCell"/>
</dbReference>
<evidence type="ECO:0000256" key="11">
    <source>
        <dbReference type="SAM" id="MobiDB-lite"/>
    </source>
</evidence>
<dbReference type="GO" id="GO:0003676">
    <property type="term" value="F:nucleic acid binding"/>
    <property type="evidence" value="ECO:0007669"/>
    <property type="project" value="InterPro"/>
</dbReference>
<dbReference type="SMART" id="SM00451">
    <property type="entry name" value="ZnF_U1"/>
    <property type="match status" value="1"/>
</dbReference>
<evidence type="ECO:0000256" key="8">
    <source>
        <dbReference type="ARBA" id="ARBA00023242"/>
    </source>
</evidence>
<keyword evidence="4" id="KW-0690">Ribosome biogenesis</keyword>
<evidence type="ECO:0000256" key="7">
    <source>
        <dbReference type="ARBA" id="ARBA00022833"/>
    </source>
</evidence>
<dbReference type="SUPFAM" id="SSF57667">
    <property type="entry name" value="beta-beta-alpha zinc fingers"/>
    <property type="match status" value="1"/>
</dbReference>
<organism evidence="13 14">
    <name type="scientific">Panagrellus redivivus</name>
    <name type="common">Microworm</name>
    <dbReference type="NCBI Taxonomy" id="6233"/>
    <lineage>
        <taxon>Eukaryota</taxon>
        <taxon>Metazoa</taxon>
        <taxon>Ecdysozoa</taxon>
        <taxon>Nematoda</taxon>
        <taxon>Chromadorea</taxon>
        <taxon>Rhabditida</taxon>
        <taxon>Tylenchina</taxon>
        <taxon>Panagrolaimomorpha</taxon>
        <taxon>Panagrolaimoidea</taxon>
        <taxon>Panagrolaimidae</taxon>
        <taxon>Panagrellus</taxon>
    </lineage>
</organism>
<comment type="subcellular location">
    <subcellularLocation>
        <location evidence="2">Cytoplasm</location>
    </subcellularLocation>
    <subcellularLocation>
        <location evidence="1">Nucleus</location>
    </subcellularLocation>
</comment>
<feature type="region of interest" description="Disordered" evidence="11">
    <location>
        <begin position="1"/>
        <end position="23"/>
    </location>
</feature>
<dbReference type="GO" id="GO:0008270">
    <property type="term" value="F:zinc ion binding"/>
    <property type="evidence" value="ECO:0007669"/>
    <property type="project" value="UniProtKB-KW"/>
</dbReference>
<keyword evidence="3" id="KW-0963">Cytoplasm</keyword>
<dbReference type="Pfam" id="PF12171">
    <property type="entry name" value="zf-C2H2_jaz"/>
    <property type="match status" value="1"/>
</dbReference>
<dbReference type="Gene3D" id="3.30.160.60">
    <property type="entry name" value="Classic Zinc Finger"/>
    <property type="match status" value="1"/>
</dbReference>
<evidence type="ECO:0000259" key="12">
    <source>
        <dbReference type="PROSITE" id="PS50157"/>
    </source>
</evidence>
<keyword evidence="5" id="KW-0479">Metal-binding</keyword>
<keyword evidence="6 10" id="KW-0863">Zinc-finger</keyword>
<keyword evidence="13" id="KW-1185">Reference proteome</keyword>
<name>A0A7E4VWN3_PANRE</name>
<feature type="domain" description="C2H2-type" evidence="12">
    <location>
        <begin position="49"/>
        <end position="78"/>
    </location>
</feature>
<dbReference type="PROSITE" id="PS50157">
    <property type="entry name" value="ZINC_FINGER_C2H2_2"/>
    <property type="match status" value="1"/>
</dbReference>
<reference evidence="13" key="1">
    <citation type="journal article" date="2013" name="Genetics">
        <title>The draft genome and transcriptome of Panagrellus redivivus are shaped by the harsh demands of a free-living lifestyle.</title>
        <authorList>
            <person name="Srinivasan J."/>
            <person name="Dillman A.R."/>
            <person name="Macchietto M.G."/>
            <person name="Heikkinen L."/>
            <person name="Lakso M."/>
            <person name="Fracchia K.M."/>
            <person name="Antoshechkin I."/>
            <person name="Mortazavi A."/>
            <person name="Wong G."/>
            <person name="Sternberg P.W."/>
        </authorList>
    </citation>
    <scope>NUCLEOTIDE SEQUENCE [LARGE SCALE GENOMIC DNA]</scope>
    <source>
        <strain evidence="13">MT8872</strain>
    </source>
</reference>
<reference evidence="14" key="2">
    <citation type="submission" date="2020-10" db="UniProtKB">
        <authorList>
            <consortium name="WormBaseParasite"/>
        </authorList>
    </citation>
    <scope>IDENTIFICATION</scope>
</reference>
<dbReference type="PANTHER" id="PTHR46095:SF1">
    <property type="entry name" value="ZINC FINGER PROTEIN 593"/>
    <property type="match status" value="1"/>
</dbReference>
<dbReference type="WBParaSite" id="Pan_g3938.t1">
    <property type="protein sequence ID" value="Pan_g3938.t1"/>
    <property type="gene ID" value="Pan_g3938"/>
</dbReference>
<evidence type="ECO:0000256" key="10">
    <source>
        <dbReference type="PROSITE-ProRule" id="PRU00042"/>
    </source>
</evidence>
<evidence type="ECO:0000256" key="2">
    <source>
        <dbReference type="ARBA" id="ARBA00004496"/>
    </source>
</evidence>
<dbReference type="InterPro" id="IPR003604">
    <property type="entry name" value="Matrin/U1-like-C_Znf_C2H2"/>
</dbReference>
<dbReference type="GO" id="GO:0042254">
    <property type="term" value="P:ribosome biogenesis"/>
    <property type="evidence" value="ECO:0007669"/>
    <property type="project" value="UniProtKB-KW"/>
</dbReference>
<sequence length="101" mass="11781">MSKKHRQSNKARKRKGRDLDEILEDLKPEKIPKMLDPLDKIDLPGYGDFKCKTCDRHFIDEKNYQTHLTTKLHKRQIKRLQEPPYTQAEADLAGGLGPRPT</sequence>
<dbReference type="GO" id="GO:0005737">
    <property type="term" value="C:cytoplasm"/>
    <property type="evidence" value="ECO:0007669"/>
    <property type="project" value="UniProtKB-SubCell"/>
</dbReference>
<evidence type="ECO:0000256" key="6">
    <source>
        <dbReference type="ARBA" id="ARBA00022771"/>
    </source>
</evidence>
<dbReference type="InterPro" id="IPR022755">
    <property type="entry name" value="Znf_C2H2_jaz"/>
</dbReference>
<keyword evidence="8" id="KW-0539">Nucleus</keyword>
<protein>
    <submittedName>
        <fullName evidence="14">C2H2-type domain-containing protein</fullName>
    </submittedName>
</protein>
<dbReference type="PROSITE" id="PS00028">
    <property type="entry name" value="ZINC_FINGER_C2H2_1"/>
    <property type="match status" value="1"/>
</dbReference>
<comment type="similarity">
    <text evidence="9">Belongs to the ZNF593/BUD20 C2H2-type zinc-finger protein family.</text>
</comment>
<dbReference type="PANTHER" id="PTHR46095">
    <property type="entry name" value="ZINC FINGER PROTEIN 593"/>
    <property type="match status" value="1"/>
</dbReference>
<dbReference type="InterPro" id="IPR051879">
    <property type="entry name" value="C2H2-ZF_Maturation_Protein"/>
</dbReference>
<dbReference type="Proteomes" id="UP000492821">
    <property type="component" value="Unassembled WGS sequence"/>
</dbReference>
<proteinExistence type="inferred from homology"/>
<dbReference type="InterPro" id="IPR013087">
    <property type="entry name" value="Znf_C2H2_type"/>
</dbReference>
<evidence type="ECO:0000313" key="13">
    <source>
        <dbReference type="Proteomes" id="UP000492821"/>
    </source>
</evidence>
<evidence type="ECO:0000256" key="1">
    <source>
        <dbReference type="ARBA" id="ARBA00004123"/>
    </source>
</evidence>